<dbReference type="Pfam" id="PF01205">
    <property type="entry name" value="Impact_N"/>
    <property type="match status" value="1"/>
</dbReference>
<feature type="domain" description="Impact N-terminal" evidence="2">
    <location>
        <begin position="21"/>
        <end position="126"/>
    </location>
</feature>
<dbReference type="PATRIC" id="fig|1300341.3.peg.591"/>
<name>A0A0N8H4L3_9FLAO</name>
<dbReference type="EMBL" id="LDJX01000001">
    <property type="protein sequence ID" value="KPM33692.1"/>
    <property type="molecule type" value="Genomic_DNA"/>
</dbReference>
<dbReference type="Proteomes" id="UP000050280">
    <property type="component" value="Unassembled WGS sequence"/>
</dbReference>
<dbReference type="AlphaFoldDB" id="A0A0N8H4L3"/>
<evidence type="ECO:0000259" key="2">
    <source>
        <dbReference type="Pfam" id="PF01205"/>
    </source>
</evidence>
<keyword evidence="4" id="KW-1185">Reference proteome</keyword>
<dbReference type="GO" id="GO:0005737">
    <property type="term" value="C:cytoplasm"/>
    <property type="evidence" value="ECO:0007669"/>
    <property type="project" value="TreeGrafter"/>
</dbReference>
<gene>
    <name evidence="3" type="ORF">I595_598</name>
</gene>
<accession>A0A0N8H4L3</accession>
<dbReference type="Gene3D" id="3.30.230.30">
    <property type="entry name" value="Impact, N-terminal domain"/>
    <property type="match status" value="1"/>
</dbReference>
<evidence type="ECO:0000256" key="1">
    <source>
        <dbReference type="ARBA" id="ARBA00007665"/>
    </source>
</evidence>
<dbReference type="PANTHER" id="PTHR16301">
    <property type="entry name" value="IMPACT-RELATED"/>
    <property type="match status" value="1"/>
</dbReference>
<dbReference type="STRING" id="1300341.I595_598"/>
<protein>
    <recommendedName>
        <fullName evidence="2">Impact N-terminal domain-containing protein</fullName>
    </recommendedName>
</protein>
<dbReference type="SUPFAM" id="SSF54211">
    <property type="entry name" value="Ribosomal protein S5 domain 2-like"/>
    <property type="match status" value="1"/>
</dbReference>
<dbReference type="OrthoDB" id="9813771at2"/>
<comment type="caution">
    <text evidence="3">The sequence shown here is derived from an EMBL/GenBank/DDBJ whole genome shotgun (WGS) entry which is preliminary data.</text>
</comment>
<dbReference type="InterPro" id="IPR023582">
    <property type="entry name" value="Impact"/>
</dbReference>
<organism evidence="3 4">
    <name type="scientific">Croceitalea dokdonensis DOKDO 023</name>
    <dbReference type="NCBI Taxonomy" id="1300341"/>
    <lineage>
        <taxon>Bacteria</taxon>
        <taxon>Pseudomonadati</taxon>
        <taxon>Bacteroidota</taxon>
        <taxon>Flavobacteriia</taxon>
        <taxon>Flavobacteriales</taxon>
        <taxon>Flavobacteriaceae</taxon>
        <taxon>Croceitalea</taxon>
    </lineage>
</organism>
<sequence length="203" mass="23022">MEKDSYRTIAQASQEILYKNRKSKFYGYAYPITKEHQVKPIIEDLRKRHPTAGHVCFAWQLGVNTVTYRTNDDGEPNNSAGMPIYGQIKAFGYTNILVAVPRIYGGTKLGVGGLIQAYKTAAQLALDQGVPIERYIKAQFKLSFDYALMDKVMRLIKQLNLTIDQQKLELSCELLVGTRKRNEEKVMAAFRELHGVNCKKVAD</sequence>
<proteinExistence type="inferred from homology"/>
<dbReference type="RefSeq" id="WP_054557842.1">
    <property type="nucleotide sequence ID" value="NZ_LDJX01000001.1"/>
</dbReference>
<evidence type="ECO:0000313" key="4">
    <source>
        <dbReference type="Proteomes" id="UP000050280"/>
    </source>
</evidence>
<dbReference type="InterPro" id="IPR001498">
    <property type="entry name" value="Impact_N"/>
</dbReference>
<evidence type="ECO:0000313" key="3">
    <source>
        <dbReference type="EMBL" id="KPM33692.1"/>
    </source>
</evidence>
<dbReference type="InterPro" id="IPR036956">
    <property type="entry name" value="Impact_N_sf"/>
</dbReference>
<comment type="similarity">
    <text evidence="1">Belongs to the IMPACT family.</text>
</comment>
<dbReference type="GO" id="GO:0006446">
    <property type="term" value="P:regulation of translational initiation"/>
    <property type="evidence" value="ECO:0007669"/>
    <property type="project" value="TreeGrafter"/>
</dbReference>
<dbReference type="PANTHER" id="PTHR16301:SF20">
    <property type="entry name" value="IMPACT FAMILY MEMBER YIGZ"/>
    <property type="match status" value="1"/>
</dbReference>
<reference evidence="3 4" key="1">
    <citation type="submission" date="2015-09" db="EMBL/GenBank/DDBJ databases">
        <title>Genome sequence of the marine flavobacterium Croceitalea dokdonensis DOKDO 023 that contains proton- and sodium-pumping rhodopsins.</title>
        <authorList>
            <person name="Kwon S.-K."/>
            <person name="Lee H.K."/>
            <person name="Kwak M.-J."/>
            <person name="Kim J.F."/>
        </authorList>
    </citation>
    <scope>NUCLEOTIDE SEQUENCE [LARGE SCALE GENOMIC DNA]</scope>
    <source>
        <strain evidence="3 4">DOKDO 023</strain>
    </source>
</reference>
<dbReference type="InterPro" id="IPR020568">
    <property type="entry name" value="Ribosomal_Su5_D2-typ_SF"/>
</dbReference>